<dbReference type="Proteomes" id="UP000030672">
    <property type="component" value="Unassembled WGS sequence"/>
</dbReference>
<dbReference type="GeneID" id="63914374"/>
<keyword evidence="3" id="KW-1185">Reference proteome</keyword>
<dbReference type="Gene3D" id="3.40.630.30">
    <property type="match status" value="1"/>
</dbReference>
<name>A0A074VY74_AURM1</name>
<dbReference type="SUPFAM" id="SSF55729">
    <property type="entry name" value="Acyl-CoA N-acyltransferases (Nat)"/>
    <property type="match status" value="1"/>
</dbReference>
<evidence type="ECO:0000313" key="3">
    <source>
        <dbReference type="Proteomes" id="UP000030672"/>
    </source>
</evidence>
<dbReference type="InterPro" id="IPR000182">
    <property type="entry name" value="GNAT_dom"/>
</dbReference>
<evidence type="ECO:0000313" key="2">
    <source>
        <dbReference type="EMBL" id="KEQ64209.1"/>
    </source>
</evidence>
<accession>A0A074VY74</accession>
<protein>
    <recommendedName>
        <fullName evidence="1">N-acetyltransferase domain-containing protein</fullName>
    </recommendedName>
</protein>
<dbReference type="InterPro" id="IPR016181">
    <property type="entry name" value="Acyl_CoA_acyltransferase"/>
</dbReference>
<dbReference type="CDD" id="cd04301">
    <property type="entry name" value="NAT_SF"/>
    <property type="match status" value="1"/>
</dbReference>
<dbReference type="EMBL" id="KL584829">
    <property type="protein sequence ID" value="KEQ64209.1"/>
    <property type="molecule type" value="Genomic_DNA"/>
</dbReference>
<sequence length="276" mass="30363">MSVLSNATKTMSRKIAKAEVIHLRHQSLALQKLHPDQGYTTKDLAGSVTVLSPTKWGAKLNHTYGFGMFGPVTNDDLHTIEDAYKQNGVRSEIYMCENAHSSAFDLLADHYTITGHLCQYQMSLSDFDHPTMTNDIDISIVASSDHEMFIQASIEGFRSNGRSEDLLRLLAESAASRPDTLLFSASIYGELLGVAGMAIVDVDDSKVAHLYIDSSLPRARGRGVHKALLLERLRIAKDRGCDLAIASAREGSISAHNIQKVGLKQAYACKIYTRDH</sequence>
<dbReference type="RefSeq" id="XP_040881232.1">
    <property type="nucleotide sequence ID" value="XM_041021001.1"/>
</dbReference>
<dbReference type="HOGENOM" id="CLU_065178_0_0_1"/>
<organism evidence="2 3">
    <name type="scientific">Aureobasidium melanogenum (strain CBS 110374)</name>
    <name type="common">Aureobasidium pullulans var. melanogenum</name>
    <dbReference type="NCBI Taxonomy" id="1043003"/>
    <lineage>
        <taxon>Eukaryota</taxon>
        <taxon>Fungi</taxon>
        <taxon>Dikarya</taxon>
        <taxon>Ascomycota</taxon>
        <taxon>Pezizomycotina</taxon>
        <taxon>Dothideomycetes</taxon>
        <taxon>Dothideomycetidae</taxon>
        <taxon>Dothideales</taxon>
        <taxon>Saccotheciaceae</taxon>
        <taxon>Aureobasidium</taxon>
    </lineage>
</organism>
<reference evidence="2 3" key="1">
    <citation type="journal article" date="2014" name="BMC Genomics">
        <title>Genome sequencing of four Aureobasidium pullulans varieties: biotechnological potential, stress tolerance, and description of new species.</title>
        <authorList>
            <person name="Gostin Ar C."/>
            <person name="Ohm R.A."/>
            <person name="Kogej T."/>
            <person name="Sonjak S."/>
            <person name="Turk M."/>
            <person name="Zajc J."/>
            <person name="Zalar P."/>
            <person name="Grube M."/>
            <person name="Sun H."/>
            <person name="Han J."/>
            <person name="Sharma A."/>
            <person name="Chiniquy J."/>
            <person name="Ngan C.Y."/>
            <person name="Lipzen A."/>
            <person name="Barry K."/>
            <person name="Grigoriev I.V."/>
            <person name="Gunde-Cimerman N."/>
        </authorList>
    </citation>
    <scope>NUCLEOTIDE SEQUENCE [LARGE SCALE GENOMIC DNA]</scope>
    <source>
        <strain evidence="2 3">CBS 110374</strain>
    </source>
</reference>
<feature type="domain" description="N-acetyltransferase" evidence="1">
    <location>
        <begin position="136"/>
        <end position="276"/>
    </location>
</feature>
<dbReference type="PROSITE" id="PS51186">
    <property type="entry name" value="GNAT"/>
    <property type="match status" value="1"/>
</dbReference>
<dbReference type="AlphaFoldDB" id="A0A074VY74"/>
<gene>
    <name evidence="2" type="ORF">M437DRAFT_44952</name>
</gene>
<dbReference type="Pfam" id="PF00583">
    <property type="entry name" value="Acetyltransf_1"/>
    <property type="match status" value="1"/>
</dbReference>
<evidence type="ECO:0000259" key="1">
    <source>
        <dbReference type="PROSITE" id="PS51186"/>
    </source>
</evidence>
<proteinExistence type="predicted"/>
<dbReference type="GO" id="GO:0016747">
    <property type="term" value="F:acyltransferase activity, transferring groups other than amino-acyl groups"/>
    <property type="evidence" value="ECO:0007669"/>
    <property type="project" value="InterPro"/>
</dbReference>